<dbReference type="Pfam" id="PF24491">
    <property type="entry name" value="DUF7586"/>
    <property type="match status" value="1"/>
</dbReference>
<dbReference type="InterPro" id="IPR001466">
    <property type="entry name" value="Beta-lactam-related"/>
</dbReference>
<organism evidence="3 4">
    <name type="scientific">Nocardioides iriomotensis</name>
    <dbReference type="NCBI Taxonomy" id="715784"/>
    <lineage>
        <taxon>Bacteria</taxon>
        <taxon>Bacillati</taxon>
        <taxon>Actinomycetota</taxon>
        <taxon>Actinomycetes</taxon>
        <taxon>Propionibacteriales</taxon>
        <taxon>Nocardioidaceae</taxon>
        <taxon>Nocardioides</taxon>
    </lineage>
</organism>
<dbReference type="GO" id="GO:0016787">
    <property type="term" value="F:hydrolase activity"/>
    <property type="evidence" value="ECO:0007669"/>
    <property type="project" value="UniProtKB-KW"/>
</dbReference>
<evidence type="ECO:0000259" key="2">
    <source>
        <dbReference type="Pfam" id="PF24491"/>
    </source>
</evidence>
<sequence length="438" mass="46320">MHLLLAKDQVAGRLPSVVGGVVRDGELVWHGSHAAAGFATGPEVQYRIGSITKTLVAVLVLQLRDQSRLDLNDRLDAHLPGVRYGDRTIRSLLSHSSGMHSEPAGEWWERTPGGSFDDLAEHLADVPPAFPAGATFHYTNVAFGLLGELVARLTGRPWFDAVRERLLAPLGMTRTTYLPEPPHADGWSVHHFAGTLDPEPSHDAGAMAPAGQVWSTVEDLARYAAFLVAGHPDVLSPATLEEMSTPQSGSLAGALAGGYGLGFRLVSGGSGLLHGHTGSMPGFLAGLFVDRKRRTGAVVLANGTAGLRAEGLPVDLLNTLEELEPTVPQAWQPVTEVPEEVREVLGVWHWGNTAFAFAWDGSHVVAGGLQSGLESYRFALRDGVLVGTSGYHHGETLQVGRAADGTVTHLVCATFVYTRVPYDPAAPVPGGLPATGPG</sequence>
<keyword evidence="4" id="KW-1185">Reference proteome</keyword>
<dbReference type="Gene3D" id="3.40.710.10">
    <property type="entry name" value="DD-peptidase/beta-lactamase superfamily"/>
    <property type="match status" value="1"/>
</dbReference>
<dbReference type="OrthoDB" id="3863176at2"/>
<evidence type="ECO:0000313" key="3">
    <source>
        <dbReference type="EMBL" id="RYU11671.1"/>
    </source>
</evidence>
<dbReference type="InterPro" id="IPR012338">
    <property type="entry name" value="Beta-lactam/transpept-like"/>
</dbReference>
<feature type="domain" description="Beta-lactamase-related" evidence="1">
    <location>
        <begin position="8"/>
        <end position="306"/>
    </location>
</feature>
<proteinExistence type="predicted"/>
<reference evidence="3 4" key="1">
    <citation type="submission" date="2019-01" db="EMBL/GenBank/DDBJ databases">
        <title>Nocardioides guangzhouensis sp. nov., an actinobacterium isolated from soil.</title>
        <authorList>
            <person name="Fu Y."/>
            <person name="Cai Y."/>
            <person name="Lin Z."/>
            <person name="Chen P."/>
        </authorList>
    </citation>
    <scope>NUCLEOTIDE SEQUENCE [LARGE SCALE GENOMIC DNA]</scope>
    <source>
        <strain evidence="3 4">NBRC 105384</strain>
    </source>
</reference>
<dbReference type="AlphaFoldDB" id="A0A4Q5J2J4"/>
<feature type="domain" description="DUF7586" evidence="2">
    <location>
        <begin position="337"/>
        <end position="419"/>
    </location>
</feature>
<evidence type="ECO:0000313" key="4">
    <source>
        <dbReference type="Proteomes" id="UP000291189"/>
    </source>
</evidence>
<gene>
    <name evidence="3" type="ORF">ETU37_13675</name>
</gene>
<accession>A0A4Q5J2J4</accession>
<evidence type="ECO:0000259" key="1">
    <source>
        <dbReference type="Pfam" id="PF00144"/>
    </source>
</evidence>
<dbReference type="PANTHER" id="PTHR46825:SF7">
    <property type="entry name" value="D-ALANYL-D-ALANINE CARBOXYPEPTIDASE"/>
    <property type="match status" value="1"/>
</dbReference>
<dbReference type="EMBL" id="SDPU01000023">
    <property type="protein sequence ID" value="RYU11671.1"/>
    <property type="molecule type" value="Genomic_DNA"/>
</dbReference>
<name>A0A4Q5J2J4_9ACTN</name>
<dbReference type="Pfam" id="PF00144">
    <property type="entry name" value="Beta-lactamase"/>
    <property type="match status" value="1"/>
</dbReference>
<keyword evidence="3" id="KW-0378">Hydrolase</keyword>
<protein>
    <submittedName>
        <fullName evidence="3">Class A beta-lactamase-related serine hydrolase</fullName>
    </submittedName>
</protein>
<comment type="caution">
    <text evidence="3">The sequence shown here is derived from an EMBL/GenBank/DDBJ whole genome shotgun (WGS) entry which is preliminary data.</text>
</comment>
<dbReference type="InterPro" id="IPR056008">
    <property type="entry name" value="DUF7586"/>
</dbReference>
<dbReference type="Proteomes" id="UP000291189">
    <property type="component" value="Unassembled WGS sequence"/>
</dbReference>
<dbReference type="SUPFAM" id="SSF56601">
    <property type="entry name" value="beta-lactamase/transpeptidase-like"/>
    <property type="match status" value="1"/>
</dbReference>
<dbReference type="PANTHER" id="PTHR46825">
    <property type="entry name" value="D-ALANYL-D-ALANINE-CARBOXYPEPTIDASE/ENDOPEPTIDASE AMPH"/>
    <property type="match status" value="1"/>
</dbReference>
<dbReference type="InterPro" id="IPR050491">
    <property type="entry name" value="AmpC-like"/>
</dbReference>